<evidence type="ECO:0000256" key="1">
    <source>
        <dbReference type="SAM" id="MobiDB-lite"/>
    </source>
</evidence>
<feature type="region of interest" description="Disordered" evidence="1">
    <location>
        <begin position="59"/>
        <end position="88"/>
    </location>
</feature>
<proteinExistence type="predicted"/>
<sequence length="292" mass="31171">MPAVSDGLQGVPACDLRALPHCFPSTISSSHNTSHIAPTNRARLTALTIRGLIVPSQSPSPSIADALGLDDRPRGPGGARAPPEEGVGSKLVRRLEGVHDTAVAAFSARMGLIESEGSGTGTSGVEWGERARGAVMVLTLRWLLRARRSAGLRLVFSAAARFRLRRAHDASAEHGVCAPLVISCVLTSRVAGPRSPYYLDASNGRRVRAALDHRAPRQSSFVPACFFRTGIGVWTDGRTGWRCGGDIRDPVAPHTPASSPLGRQFLPWAVHASARAGRGYRWPRNSLDDDDL</sequence>
<organism evidence="2 3">
    <name type="scientific">Mycena maculata</name>
    <dbReference type="NCBI Taxonomy" id="230809"/>
    <lineage>
        <taxon>Eukaryota</taxon>
        <taxon>Fungi</taxon>
        <taxon>Dikarya</taxon>
        <taxon>Basidiomycota</taxon>
        <taxon>Agaricomycotina</taxon>
        <taxon>Agaricomycetes</taxon>
        <taxon>Agaricomycetidae</taxon>
        <taxon>Agaricales</taxon>
        <taxon>Marasmiineae</taxon>
        <taxon>Mycenaceae</taxon>
        <taxon>Mycena</taxon>
    </lineage>
</organism>
<name>A0AAD7JE74_9AGAR</name>
<evidence type="ECO:0000313" key="3">
    <source>
        <dbReference type="Proteomes" id="UP001215280"/>
    </source>
</evidence>
<evidence type="ECO:0000313" key="2">
    <source>
        <dbReference type="EMBL" id="KAJ7760874.1"/>
    </source>
</evidence>
<dbReference type="EMBL" id="JARJLG010000047">
    <property type="protein sequence ID" value="KAJ7760874.1"/>
    <property type="molecule type" value="Genomic_DNA"/>
</dbReference>
<comment type="caution">
    <text evidence="2">The sequence shown here is derived from an EMBL/GenBank/DDBJ whole genome shotgun (WGS) entry which is preliminary data.</text>
</comment>
<gene>
    <name evidence="2" type="ORF">DFH07DRAFT_957404</name>
</gene>
<reference evidence="2" key="1">
    <citation type="submission" date="2023-03" db="EMBL/GenBank/DDBJ databases">
        <title>Massive genome expansion in bonnet fungi (Mycena s.s.) driven by repeated elements and novel gene families across ecological guilds.</title>
        <authorList>
            <consortium name="Lawrence Berkeley National Laboratory"/>
            <person name="Harder C.B."/>
            <person name="Miyauchi S."/>
            <person name="Viragh M."/>
            <person name="Kuo A."/>
            <person name="Thoen E."/>
            <person name="Andreopoulos B."/>
            <person name="Lu D."/>
            <person name="Skrede I."/>
            <person name="Drula E."/>
            <person name="Henrissat B."/>
            <person name="Morin E."/>
            <person name="Kohler A."/>
            <person name="Barry K."/>
            <person name="LaButti K."/>
            <person name="Morin E."/>
            <person name="Salamov A."/>
            <person name="Lipzen A."/>
            <person name="Mereny Z."/>
            <person name="Hegedus B."/>
            <person name="Baldrian P."/>
            <person name="Stursova M."/>
            <person name="Weitz H."/>
            <person name="Taylor A."/>
            <person name="Grigoriev I.V."/>
            <person name="Nagy L.G."/>
            <person name="Martin F."/>
            <person name="Kauserud H."/>
        </authorList>
    </citation>
    <scope>NUCLEOTIDE SEQUENCE</scope>
    <source>
        <strain evidence="2">CBHHK188m</strain>
    </source>
</reference>
<keyword evidence="3" id="KW-1185">Reference proteome</keyword>
<accession>A0AAD7JE74</accession>
<dbReference type="Proteomes" id="UP001215280">
    <property type="component" value="Unassembled WGS sequence"/>
</dbReference>
<dbReference type="AlphaFoldDB" id="A0AAD7JE74"/>
<protein>
    <submittedName>
        <fullName evidence="2">Uncharacterized protein</fullName>
    </submittedName>
</protein>